<dbReference type="PANTHER" id="PTHR43418">
    <property type="entry name" value="MULTIFUNCTIONAL TRYPTOPHAN BIOSYNTHESIS PROTEIN-RELATED"/>
    <property type="match status" value="1"/>
</dbReference>
<dbReference type="PRINTS" id="PR00096">
    <property type="entry name" value="GATASE"/>
</dbReference>
<keyword evidence="4" id="KW-1185">Reference proteome</keyword>
<evidence type="ECO:0000313" key="3">
    <source>
        <dbReference type="EMBL" id="MDR5893855.1"/>
    </source>
</evidence>
<dbReference type="PRINTS" id="PR00097">
    <property type="entry name" value="ANTSNTHASEII"/>
</dbReference>
<organism evidence="3 4">
    <name type="scientific">Halomonas mongoliensis</name>
    <dbReference type="NCBI Taxonomy" id="321265"/>
    <lineage>
        <taxon>Bacteria</taxon>
        <taxon>Pseudomonadati</taxon>
        <taxon>Pseudomonadota</taxon>
        <taxon>Gammaproteobacteria</taxon>
        <taxon>Oceanospirillales</taxon>
        <taxon>Halomonadaceae</taxon>
        <taxon>Halomonas</taxon>
    </lineage>
</organism>
<dbReference type="Pfam" id="PF00117">
    <property type="entry name" value="GATase"/>
    <property type="match status" value="1"/>
</dbReference>
<dbReference type="InterPro" id="IPR017926">
    <property type="entry name" value="GATASE"/>
</dbReference>
<name>A0ABU1GPA4_9GAMM</name>
<evidence type="ECO:0000259" key="2">
    <source>
        <dbReference type="Pfam" id="PF00117"/>
    </source>
</evidence>
<dbReference type="GO" id="GO:0004049">
    <property type="term" value="F:anthranilate synthase activity"/>
    <property type="evidence" value="ECO:0007669"/>
    <property type="project" value="UniProtKB-EC"/>
</dbReference>
<proteinExistence type="predicted"/>
<dbReference type="PROSITE" id="PS51273">
    <property type="entry name" value="GATASE_TYPE_1"/>
    <property type="match status" value="1"/>
</dbReference>
<dbReference type="SUPFAM" id="SSF52317">
    <property type="entry name" value="Class I glutamine amidotransferase-like"/>
    <property type="match status" value="1"/>
</dbReference>
<reference evidence="3 4" key="1">
    <citation type="submission" date="2023-04" db="EMBL/GenBank/DDBJ databases">
        <title>A long-awaited taxogenomic arrangement of the family Halomonadaceae.</title>
        <authorList>
            <person name="De La Haba R."/>
            <person name="Chuvochina M."/>
            <person name="Wittouck S."/>
            <person name="Arahal D.R."/>
            <person name="Sanchez-Porro C."/>
            <person name="Hugenholtz P."/>
            <person name="Ventosa A."/>
        </authorList>
    </citation>
    <scope>NUCLEOTIDE SEQUENCE [LARGE SCALE GENOMIC DNA]</scope>
    <source>
        <strain evidence="3 4">DSM 17332</strain>
    </source>
</reference>
<dbReference type="PANTHER" id="PTHR43418:SF4">
    <property type="entry name" value="MULTIFUNCTIONAL TRYPTOPHAN BIOSYNTHESIS PROTEIN"/>
    <property type="match status" value="1"/>
</dbReference>
<dbReference type="EC" id="4.1.3.27" evidence="3"/>
<dbReference type="NCBIfam" id="TIGR00566">
    <property type="entry name" value="trpG_papA"/>
    <property type="match status" value="1"/>
</dbReference>
<dbReference type="Proteomes" id="UP001252270">
    <property type="component" value="Unassembled WGS sequence"/>
</dbReference>
<dbReference type="RefSeq" id="WP_309637336.1">
    <property type="nucleotide sequence ID" value="NZ_JARWAL010000012.1"/>
</dbReference>
<comment type="caution">
    <text evidence="3">The sequence shown here is derived from an EMBL/GenBank/DDBJ whole genome shotgun (WGS) entry which is preliminary data.</text>
</comment>
<dbReference type="CDD" id="cd01743">
    <property type="entry name" value="GATase1_Anthranilate_Synthase"/>
    <property type="match status" value="1"/>
</dbReference>
<keyword evidence="3" id="KW-0456">Lyase</keyword>
<feature type="domain" description="Glutamine amidotransferase" evidence="2">
    <location>
        <begin position="5"/>
        <end position="191"/>
    </location>
</feature>
<dbReference type="EMBL" id="JARWAL010000012">
    <property type="protein sequence ID" value="MDR5893855.1"/>
    <property type="molecule type" value="Genomic_DNA"/>
</dbReference>
<accession>A0ABU1GPA4</accession>
<evidence type="ECO:0000313" key="4">
    <source>
        <dbReference type="Proteomes" id="UP001252270"/>
    </source>
</evidence>
<evidence type="ECO:0000256" key="1">
    <source>
        <dbReference type="ARBA" id="ARBA00022962"/>
    </source>
</evidence>
<sequence>MKVCMIDNFDSFTYNVVQYLAELGAEVITHRNDAITLEQIEAMAPSHLVISPGPCTPNEAGISMAAIRHFAGRLPILGICLGHQAIGQVYGGEVVRAPQVMHGKTSAIRHAGLGVFEGLDDPLEVTRYHSLVVERATLPDCLEVTAWTADDDITPGLIMGLRHRELDVEGVQFHPESILTRQGHELLANFLQRRAQAPLGRA</sequence>
<dbReference type="InterPro" id="IPR050472">
    <property type="entry name" value="Anth_synth/Amidotransfase"/>
</dbReference>
<keyword evidence="1" id="KW-0315">Glutamine amidotransferase</keyword>
<gene>
    <name evidence="3" type="ORF">QC820_13645</name>
</gene>
<dbReference type="InterPro" id="IPR006221">
    <property type="entry name" value="TrpG/PapA_dom"/>
</dbReference>
<dbReference type="Gene3D" id="3.40.50.880">
    <property type="match status" value="1"/>
</dbReference>
<dbReference type="InterPro" id="IPR029062">
    <property type="entry name" value="Class_I_gatase-like"/>
</dbReference>
<protein>
    <submittedName>
        <fullName evidence="3">Aminodeoxychorismate/anthranilate synthase component II</fullName>
        <ecNumber evidence="3">4.1.3.27</ecNumber>
    </submittedName>
</protein>
<dbReference type="PRINTS" id="PR00099">
    <property type="entry name" value="CPSGATASE"/>
</dbReference>